<name>A0A852ZK51_9ACTN</name>
<dbReference type="Pfam" id="PF08922">
    <property type="entry name" value="DUF1905"/>
    <property type="match status" value="1"/>
</dbReference>
<protein>
    <submittedName>
        <fullName evidence="3">GNAT superfamily N-acetyltransferase</fullName>
    </submittedName>
</protein>
<dbReference type="RefSeq" id="WP_202889525.1">
    <property type="nucleotide sequence ID" value="NZ_BAAARR010000045.1"/>
</dbReference>
<feature type="domain" description="N-acetyltransferase" evidence="2">
    <location>
        <begin position="131"/>
        <end position="319"/>
    </location>
</feature>
<reference evidence="3 4" key="1">
    <citation type="submission" date="2020-07" db="EMBL/GenBank/DDBJ databases">
        <title>Sequencing the genomes of 1000 actinobacteria strains.</title>
        <authorList>
            <person name="Klenk H.-P."/>
        </authorList>
    </citation>
    <scope>NUCLEOTIDE SEQUENCE [LARGE SCALE GENOMIC DNA]</scope>
    <source>
        <strain evidence="3 4">DSM 18448</strain>
    </source>
</reference>
<accession>A0A852ZK51</accession>
<sequence>MDLEFSGEIWEWRGPAPYHFVTVPEGESLSLRESPAGESYGWGMLPVRVRIGSTEWSTSLWPKDGGYVVPLKDAVRKPLRLGPGDTVTIQLIAVDQPASRRQRKAEAPRRPTTPAVRPGGRRGPQVSDDQLTIVPANEAPWQDLEAIFGSSGDPSRCWCQRFKMLPGETWASMGPEQLAARLRDQTASGHPDSKATSGLVAYLEGEPVGWCSVDPRSANPRLLRNVPVPWVGRNEDKYDNSVWAVTCLVTRAGFRRRGVSRSLARAAVDFARRRGARALEAYPHLTEHSHLGTAAMFAAAGMVEVSRPTKNRVVMRIDF</sequence>
<dbReference type="Gene3D" id="3.40.630.30">
    <property type="match status" value="1"/>
</dbReference>
<dbReference type="InterPro" id="IPR016181">
    <property type="entry name" value="Acyl_CoA_acyltransferase"/>
</dbReference>
<gene>
    <name evidence="3" type="ORF">F4554_006075</name>
</gene>
<dbReference type="Gene3D" id="2.40.30.100">
    <property type="entry name" value="AF2212/PG0164-like"/>
    <property type="match status" value="1"/>
</dbReference>
<dbReference type="CDD" id="cd04301">
    <property type="entry name" value="NAT_SF"/>
    <property type="match status" value="1"/>
</dbReference>
<organism evidence="3 4">
    <name type="scientific">Actinopolymorpha rutila</name>
    <dbReference type="NCBI Taxonomy" id="446787"/>
    <lineage>
        <taxon>Bacteria</taxon>
        <taxon>Bacillati</taxon>
        <taxon>Actinomycetota</taxon>
        <taxon>Actinomycetes</taxon>
        <taxon>Propionibacteriales</taxon>
        <taxon>Actinopolymorphaceae</taxon>
        <taxon>Actinopolymorpha</taxon>
    </lineage>
</organism>
<evidence type="ECO:0000313" key="3">
    <source>
        <dbReference type="EMBL" id="NYH93437.1"/>
    </source>
</evidence>
<dbReference type="SUPFAM" id="SSF141694">
    <property type="entry name" value="AF2212/PG0164-like"/>
    <property type="match status" value="1"/>
</dbReference>
<dbReference type="GO" id="GO:0016747">
    <property type="term" value="F:acyltransferase activity, transferring groups other than amino-acyl groups"/>
    <property type="evidence" value="ECO:0007669"/>
    <property type="project" value="InterPro"/>
</dbReference>
<dbReference type="SUPFAM" id="SSF55729">
    <property type="entry name" value="Acyl-CoA N-acyltransferases (Nat)"/>
    <property type="match status" value="1"/>
</dbReference>
<evidence type="ECO:0000259" key="2">
    <source>
        <dbReference type="PROSITE" id="PS51186"/>
    </source>
</evidence>
<proteinExistence type="predicted"/>
<comment type="caution">
    <text evidence="3">The sequence shown here is derived from an EMBL/GenBank/DDBJ whole genome shotgun (WGS) entry which is preliminary data.</text>
</comment>
<dbReference type="PROSITE" id="PS51186">
    <property type="entry name" value="GNAT"/>
    <property type="match status" value="1"/>
</dbReference>
<dbReference type="Pfam" id="PF00583">
    <property type="entry name" value="Acetyltransf_1"/>
    <property type="match status" value="1"/>
</dbReference>
<dbReference type="EMBL" id="JACBZH010000001">
    <property type="protein sequence ID" value="NYH93437.1"/>
    <property type="molecule type" value="Genomic_DNA"/>
</dbReference>
<feature type="region of interest" description="Disordered" evidence="1">
    <location>
        <begin position="95"/>
        <end position="127"/>
    </location>
</feature>
<dbReference type="InterPro" id="IPR037079">
    <property type="entry name" value="AF2212/PG0164-like_sf"/>
</dbReference>
<keyword evidence="3" id="KW-0808">Transferase</keyword>
<dbReference type="InterPro" id="IPR015018">
    <property type="entry name" value="DUF1905"/>
</dbReference>
<evidence type="ECO:0000313" key="4">
    <source>
        <dbReference type="Proteomes" id="UP000579605"/>
    </source>
</evidence>
<dbReference type="AlphaFoldDB" id="A0A852ZK51"/>
<dbReference type="Proteomes" id="UP000579605">
    <property type="component" value="Unassembled WGS sequence"/>
</dbReference>
<keyword evidence="4" id="KW-1185">Reference proteome</keyword>
<dbReference type="InterPro" id="IPR000182">
    <property type="entry name" value="GNAT_dom"/>
</dbReference>
<evidence type="ECO:0000256" key="1">
    <source>
        <dbReference type="SAM" id="MobiDB-lite"/>
    </source>
</evidence>